<evidence type="ECO:0000256" key="1">
    <source>
        <dbReference type="PROSITE-ProRule" id="PRU00285"/>
    </source>
</evidence>
<evidence type="ECO:0000313" key="4">
    <source>
        <dbReference type="EMBL" id="CAG8542278.1"/>
    </source>
</evidence>
<dbReference type="Gene3D" id="2.60.40.790">
    <property type="match status" value="1"/>
</dbReference>
<dbReference type="Pfam" id="PF00011">
    <property type="entry name" value="HSP20"/>
    <property type="match status" value="1"/>
</dbReference>
<feature type="domain" description="SHSP" evidence="3">
    <location>
        <begin position="1"/>
        <end position="107"/>
    </location>
</feature>
<comment type="similarity">
    <text evidence="1 2">Belongs to the small heat shock protein (HSP20) family.</text>
</comment>
<evidence type="ECO:0000259" key="3">
    <source>
        <dbReference type="PROSITE" id="PS01031"/>
    </source>
</evidence>
<proteinExistence type="inferred from homology"/>
<organism evidence="4 5">
    <name type="scientific">Gigaspora margarita</name>
    <dbReference type="NCBI Taxonomy" id="4874"/>
    <lineage>
        <taxon>Eukaryota</taxon>
        <taxon>Fungi</taxon>
        <taxon>Fungi incertae sedis</taxon>
        <taxon>Mucoromycota</taxon>
        <taxon>Glomeromycotina</taxon>
        <taxon>Glomeromycetes</taxon>
        <taxon>Diversisporales</taxon>
        <taxon>Gigasporaceae</taxon>
        <taxon>Gigaspora</taxon>
    </lineage>
</organism>
<evidence type="ECO:0000313" key="5">
    <source>
        <dbReference type="Proteomes" id="UP000789901"/>
    </source>
</evidence>
<keyword evidence="5" id="KW-1185">Reference proteome</keyword>
<dbReference type="CDD" id="cd06464">
    <property type="entry name" value="ACD_sHsps-like"/>
    <property type="match status" value="1"/>
</dbReference>
<accession>A0ABM8W744</accession>
<dbReference type="InterPro" id="IPR002068">
    <property type="entry name" value="A-crystallin/Hsp20_dom"/>
</dbReference>
<gene>
    <name evidence="4" type="ORF">GMARGA_LOCUS4143</name>
</gene>
<evidence type="ECO:0000256" key="2">
    <source>
        <dbReference type="RuleBase" id="RU003616"/>
    </source>
</evidence>
<protein>
    <submittedName>
        <fullName evidence="4">13685_t:CDS:1</fullName>
    </submittedName>
</protein>
<dbReference type="InterPro" id="IPR008978">
    <property type="entry name" value="HSP20-like_chaperone"/>
</dbReference>
<reference evidence="4 5" key="1">
    <citation type="submission" date="2021-06" db="EMBL/GenBank/DDBJ databases">
        <authorList>
            <person name="Kallberg Y."/>
            <person name="Tangrot J."/>
            <person name="Rosling A."/>
        </authorList>
    </citation>
    <scope>NUCLEOTIDE SEQUENCE [LARGE SCALE GENOMIC DNA]</scope>
    <source>
        <strain evidence="4 5">120-4 pot B 10/14</strain>
    </source>
</reference>
<name>A0ABM8W744_GIGMA</name>
<dbReference type="PROSITE" id="PS01031">
    <property type="entry name" value="SHSP"/>
    <property type="match status" value="1"/>
</dbReference>
<dbReference type="SUPFAM" id="SSF49764">
    <property type="entry name" value="HSP20-like chaperones"/>
    <property type="match status" value="1"/>
</dbReference>
<comment type="caution">
    <text evidence="4">The sequence shown here is derived from an EMBL/GenBank/DDBJ whole genome shotgun (WGS) entry which is preliminary data.</text>
</comment>
<sequence length="107" mass="12863">MRMTPYLEIPRRFGQFENSTSRLFDDFFKDLNIERQSVTRMRMIFMKTEKENAYIQERRYYGSFTHAITLPCNVKSNDIIAKFENGVLEIKLPKDESKETRKKINVQ</sequence>
<dbReference type="EMBL" id="CAJVQB010001595">
    <property type="protein sequence ID" value="CAG8542278.1"/>
    <property type="molecule type" value="Genomic_DNA"/>
</dbReference>
<dbReference type="Proteomes" id="UP000789901">
    <property type="component" value="Unassembled WGS sequence"/>
</dbReference>